<evidence type="ECO:0000256" key="1">
    <source>
        <dbReference type="SAM" id="MobiDB-lite"/>
    </source>
</evidence>
<dbReference type="Proteomes" id="UP000559404">
    <property type="component" value="Unassembled WGS sequence"/>
</dbReference>
<dbReference type="RefSeq" id="WP_181761247.1">
    <property type="nucleotide sequence ID" value="NZ_BMCR01000007.1"/>
</dbReference>
<evidence type="ECO:0000313" key="4">
    <source>
        <dbReference type="Proteomes" id="UP000559404"/>
    </source>
</evidence>
<comment type="caution">
    <text evidence="3">The sequence shown here is derived from an EMBL/GenBank/DDBJ whole genome shotgun (WGS) entry which is preliminary data.</text>
</comment>
<dbReference type="AlphaFoldDB" id="A0A838XVK2"/>
<dbReference type="InterPro" id="IPR022496">
    <property type="entry name" value="T6A_TsaB"/>
</dbReference>
<dbReference type="InterPro" id="IPR000905">
    <property type="entry name" value="Gcp-like_dom"/>
</dbReference>
<feature type="region of interest" description="Disordered" evidence="1">
    <location>
        <begin position="208"/>
        <end position="229"/>
    </location>
</feature>
<dbReference type="SUPFAM" id="SSF53067">
    <property type="entry name" value="Actin-like ATPase domain"/>
    <property type="match status" value="2"/>
</dbReference>
<dbReference type="GO" id="GO:0005829">
    <property type="term" value="C:cytosol"/>
    <property type="evidence" value="ECO:0007669"/>
    <property type="project" value="TreeGrafter"/>
</dbReference>
<keyword evidence="4" id="KW-1185">Reference proteome</keyword>
<dbReference type="NCBIfam" id="TIGR03725">
    <property type="entry name" value="T6A_YeaZ"/>
    <property type="match status" value="1"/>
</dbReference>
<dbReference type="EMBL" id="JACEON010000015">
    <property type="protein sequence ID" value="MBA4613051.1"/>
    <property type="molecule type" value="Genomic_DNA"/>
</dbReference>
<organism evidence="3 4">
    <name type="scientific">Stappia taiwanensis</name>
    <dbReference type="NCBI Taxonomy" id="992267"/>
    <lineage>
        <taxon>Bacteria</taxon>
        <taxon>Pseudomonadati</taxon>
        <taxon>Pseudomonadota</taxon>
        <taxon>Alphaproteobacteria</taxon>
        <taxon>Hyphomicrobiales</taxon>
        <taxon>Stappiaceae</taxon>
        <taxon>Stappia</taxon>
    </lineage>
</organism>
<dbReference type="PANTHER" id="PTHR11735">
    <property type="entry name" value="TRNA N6-ADENOSINE THREONYLCARBAMOYLTRANSFERASE"/>
    <property type="match status" value="1"/>
</dbReference>
<proteinExistence type="predicted"/>
<dbReference type="CDD" id="cd24032">
    <property type="entry name" value="ASKHA_NBD_TsaB"/>
    <property type="match status" value="1"/>
</dbReference>
<reference evidence="3 4" key="1">
    <citation type="submission" date="2020-07" db="EMBL/GenBank/DDBJ databases">
        <authorList>
            <person name="Li M."/>
        </authorList>
    </citation>
    <scope>NUCLEOTIDE SEQUENCE [LARGE SCALE GENOMIC DNA]</scope>
    <source>
        <strain evidence="3 4">DSM 23284</strain>
    </source>
</reference>
<dbReference type="Pfam" id="PF00814">
    <property type="entry name" value="TsaD"/>
    <property type="match status" value="1"/>
</dbReference>
<dbReference type="GO" id="GO:0016740">
    <property type="term" value="F:transferase activity"/>
    <property type="evidence" value="ECO:0007669"/>
    <property type="project" value="UniProtKB-KW"/>
</dbReference>
<keyword evidence="3" id="KW-0808">Transferase</keyword>
<name>A0A838XVK2_9HYPH</name>
<gene>
    <name evidence="3" type="primary">tsaB</name>
    <name evidence="3" type="ORF">H1W37_15425</name>
</gene>
<dbReference type="Gene3D" id="3.30.420.40">
    <property type="match status" value="2"/>
</dbReference>
<evidence type="ECO:0000259" key="2">
    <source>
        <dbReference type="Pfam" id="PF00814"/>
    </source>
</evidence>
<sequence length="229" mass="22965">MRLLAIDTALEACSVAVLDGEGEGARLTAASELLKRGHAERLMDMIGEVMAEAGLAFSELDRIAVTIGPGSFTGLRVGLSAARGLALVIGRPAVGISTLEAIAEAARRTGAEAAADASICAVIDARGPDVYAQSFSADGSALTPPRVVGVEELAAELPAGTLLAGSGADKLAAAITGPAPVILDRAGFPEIGAVARLGARAESAENAPEPLYLRPPDAKPAVRAPGLLA</sequence>
<evidence type="ECO:0000313" key="3">
    <source>
        <dbReference type="EMBL" id="MBA4613051.1"/>
    </source>
</evidence>
<dbReference type="GO" id="GO:0002949">
    <property type="term" value="P:tRNA threonylcarbamoyladenosine modification"/>
    <property type="evidence" value="ECO:0007669"/>
    <property type="project" value="InterPro"/>
</dbReference>
<dbReference type="PANTHER" id="PTHR11735:SF11">
    <property type="entry name" value="TRNA THREONYLCARBAMOYLADENOSINE BIOSYNTHESIS PROTEIN TSAB"/>
    <property type="match status" value="1"/>
</dbReference>
<reference evidence="3 4" key="2">
    <citation type="submission" date="2020-08" db="EMBL/GenBank/DDBJ databases">
        <title>Stappia taiwanensis sp. nov., isolated from a coastal thermal spring.</title>
        <authorList>
            <person name="Kampfer P."/>
        </authorList>
    </citation>
    <scope>NUCLEOTIDE SEQUENCE [LARGE SCALE GENOMIC DNA]</scope>
    <source>
        <strain evidence="3 4">DSM 23284</strain>
    </source>
</reference>
<dbReference type="InterPro" id="IPR043129">
    <property type="entry name" value="ATPase_NBD"/>
</dbReference>
<feature type="domain" description="Gcp-like" evidence="2">
    <location>
        <begin position="32"/>
        <end position="149"/>
    </location>
</feature>
<accession>A0A838XVK2</accession>
<protein>
    <submittedName>
        <fullName evidence="3">tRNA (Adenosine(37)-N6)-threonylcarbamoyltransferase complex dimerization subunit type 1 TsaB</fullName>
    </submittedName>
</protein>